<evidence type="ECO:0000313" key="7">
    <source>
        <dbReference type="Proteomes" id="UP000467841"/>
    </source>
</evidence>
<dbReference type="Pfam" id="PF01582">
    <property type="entry name" value="TIR"/>
    <property type="match status" value="1"/>
</dbReference>
<dbReference type="SUPFAM" id="SSF52200">
    <property type="entry name" value="Toll/Interleukin receptor TIR domain"/>
    <property type="match status" value="1"/>
</dbReference>
<evidence type="ECO:0000256" key="3">
    <source>
        <dbReference type="ARBA" id="ARBA00022821"/>
    </source>
</evidence>
<accession>A0A6D2IHM3</accession>
<dbReference type="GO" id="GO:0006952">
    <property type="term" value="P:defense response"/>
    <property type="evidence" value="ECO:0007669"/>
    <property type="project" value="UniProtKB-KW"/>
</dbReference>
<dbReference type="InterPro" id="IPR055414">
    <property type="entry name" value="LRR_R13L4/SHOC2-like"/>
</dbReference>
<reference evidence="5 7" key="1">
    <citation type="submission" date="2020-01" db="EMBL/GenBank/DDBJ databases">
        <authorList>
            <person name="Mishra B."/>
        </authorList>
    </citation>
    <scope>NUCLEOTIDE SEQUENCE [LARGE SCALE GENOMIC DNA]</scope>
</reference>
<evidence type="ECO:0000259" key="4">
    <source>
        <dbReference type="PROSITE" id="PS50104"/>
    </source>
</evidence>
<dbReference type="Gene3D" id="3.40.50.10140">
    <property type="entry name" value="Toll/interleukin-1 receptor homology (TIR) domain"/>
    <property type="match status" value="1"/>
</dbReference>
<gene>
    <name evidence="5" type="ORF">MERR_LOCUS15060</name>
    <name evidence="6" type="ORF">MERR_LOCUS19786</name>
</gene>
<dbReference type="Pfam" id="PF00931">
    <property type="entry name" value="NB-ARC"/>
    <property type="match status" value="1"/>
</dbReference>
<dbReference type="InterPro" id="IPR027417">
    <property type="entry name" value="P-loop_NTPase"/>
</dbReference>
<dbReference type="PANTHER" id="PTHR11017">
    <property type="entry name" value="LEUCINE-RICH REPEAT-CONTAINING PROTEIN"/>
    <property type="match status" value="1"/>
</dbReference>
<dbReference type="OrthoDB" id="2018313at2759"/>
<dbReference type="SUPFAM" id="SSF52058">
    <property type="entry name" value="L domain-like"/>
    <property type="match status" value="2"/>
</dbReference>
<name>A0A6D2IHM3_9BRAS</name>
<dbReference type="GO" id="GO:0051707">
    <property type="term" value="P:response to other organism"/>
    <property type="evidence" value="ECO:0007669"/>
    <property type="project" value="UniProtKB-ARBA"/>
</dbReference>
<dbReference type="SUPFAM" id="SSF52540">
    <property type="entry name" value="P-loop containing nucleoside triphosphate hydrolases"/>
    <property type="match status" value="1"/>
</dbReference>
<dbReference type="InterPro" id="IPR000157">
    <property type="entry name" value="TIR_dom"/>
</dbReference>
<dbReference type="PRINTS" id="PR00364">
    <property type="entry name" value="DISEASERSIST"/>
</dbReference>
<dbReference type="GO" id="GO:0007165">
    <property type="term" value="P:signal transduction"/>
    <property type="evidence" value="ECO:0007669"/>
    <property type="project" value="InterPro"/>
</dbReference>
<dbReference type="Gene3D" id="3.80.10.10">
    <property type="entry name" value="Ribonuclease Inhibitor"/>
    <property type="match status" value="3"/>
</dbReference>
<dbReference type="Proteomes" id="UP000467841">
    <property type="component" value="Unassembled WGS sequence"/>
</dbReference>
<dbReference type="InterPro" id="IPR035897">
    <property type="entry name" value="Toll_tir_struct_dom_sf"/>
</dbReference>
<dbReference type="InterPro" id="IPR042197">
    <property type="entry name" value="Apaf_helical"/>
</dbReference>
<dbReference type="Pfam" id="PF23282">
    <property type="entry name" value="WHD_ROQ1"/>
    <property type="match status" value="1"/>
</dbReference>
<feature type="domain" description="TIR" evidence="4">
    <location>
        <begin position="13"/>
        <end position="178"/>
    </location>
</feature>
<dbReference type="Pfam" id="PF23598">
    <property type="entry name" value="LRR_14"/>
    <property type="match status" value="1"/>
</dbReference>
<evidence type="ECO:0000256" key="2">
    <source>
        <dbReference type="ARBA" id="ARBA00022737"/>
    </source>
</evidence>
<dbReference type="InterPro" id="IPR036390">
    <property type="entry name" value="WH_DNA-bd_sf"/>
</dbReference>
<dbReference type="Gene3D" id="1.10.8.430">
    <property type="entry name" value="Helical domain of apoptotic protease-activating factors"/>
    <property type="match status" value="1"/>
</dbReference>
<keyword evidence="7" id="KW-1185">Reference proteome</keyword>
<sequence>MESNVVSRPHSRLKFDVFLSFQGEETRDNIANLLFVALKEKKVRVFQDIEIGEDIQQSIIEAMENSAAYIVVLSSNYTASRWCLYELATICDLSSSLRRPLFPIFYQVDPSHVRKQSHDIVEDFRPYATRFSDECIQRWRRALNLVGNLSGFVFSPYGSDVDMDMKIGLVVKWVLAELGKTPEEVGEYTVGLESRVEDLKNLLDTKPVSHVQMLGLYGMGGIGKTTLAKALYNNIVGDFKERAFISNVRERSSDPDGLQRSFISELFGLQVKHVNRDRDKIIRERASGKKILVVLDDVDKVDQVDALVGERSCYGEGSVIVITTRDEEILTKLSVNQKYEVQCLTEMQALKLFSYHSLRKENPTKSLLDLSQKIVQIAGLLPLSLEVVGSLLYDKIERREWQVQLRKLKMIQPNNNLEDVLALSFKSLNDEEKQVFLDIACLFLGMEMTKEDVVDLLNGCGFKAEAVLKVLRQKSLVKITAEGTLWMHDQIKDMARLMDVRENSGMQSRLCDHVEIMAILNDPKGTTSIEGIVFDFTKRVDGMALRNLQNNSVCNYLRNKFIRCQDEEKPETTIRVDSFVPMTKLRLLQINHMKLKGNLKLLPSGLKWIQWKGCPLKNLPPEFLSGQLAVLDLSESGIIRVQSLSSRGVVENLKVVNLSGCHRLKAIPDLSQHKAIEKLVLERCTLLVKVPRSVGHLTTLLHLDLRNCPKLAEFLVDVSGLKHLEKLFLSGCSNLRTLPENIGAMQCLKELLLDGTAIDNLPETTHRLKNLEKLSLKGCRFIKQLPLLVGDLGSLEELYLDDTALENLPSSIGYLKNLQKLHLVRCTSLFEIPDTINELISLKELFINESSVKELPLKPDSLPCLTDFLAGGCKFLEQVPRTIGGLYSLLRLQLNNTPIEALPYEIGDLHFIRKLELSNCKSLYYLPGSTCNMDTLESLHLEGSDIGELPEDFGELENLVLLQMNKCKWLKRLPESFGGLKSLRHLYMEETSVAELPKSFGNLSNLRVLKMQKRPLFRRSESDAPEPRFAVPNSISNLVLLEELDARSCRIWDKLPDDFEKLSSMRILNLGNNYFHSLPSSLEGLSNLRELSLYDCRELVCVPLLPWKLEKLNLANCFALESISDLSKLEILQDLNLTNCEKVVDIPGLEHLTALQRLCMSGCNSSCSSAVKKRLSKVLQVSSKIMRNLSLPGNRIPDWFSQGPVTFSAQRNRELKGIIIAVVVALNKETRADYMLPDVIGVQAQILKLGVLLHAHTLHLSRVPRTNDDQLHIFQFSALHPLVTVLKDGYTLVIKRVTPFKQGVELKMHGIHLVYDGEDDSKSNERLLTETQLSVPQKLGNFFSSFEEVCR</sequence>
<dbReference type="SMART" id="SM00255">
    <property type="entry name" value="TIR"/>
    <property type="match status" value="1"/>
</dbReference>
<dbReference type="SMART" id="SM00369">
    <property type="entry name" value="LRR_TYP"/>
    <property type="match status" value="6"/>
</dbReference>
<protein>
    <recommendedName>
        <fullName evidence="4">TIR domain-containing protein</fullName>
    </recommendedName>
</protein>
<evidence type="ECO:0000256" key="1">
    <source>
        <dbReference type="ARBA" id="ARBA00022614"/>
    </source>
</evidence>
<dbReference type="PANTHER" id="PTHR11017:SF385">
    <property type="entry name" value="DISEASE RESISTANCE PROTEIN (TIR-NBS-LRR CLASS)-RELATED"/>
    <property type="match status" value="1"/>
</dbReference>
<dbReference type="InterPro" id="IPR044974">
    <property type="entry name" value="Disease_R_plants"/>
</dbReference>
<dbReference type="EMBL" id="CACVBM020001062">
    <property type="protein sequence ID" value="CAA7027825.1"/>
    <property type="molecule type" value="Genomic_DNA"/>
</dbReference>
<dbReference type="Gene3D" id="3.40.50.300">
    <property type="entry name" value="P-loop containing nucleotide triphosphate hydrolases"/>
    <property type="match status" value="1"/>
</dbReference>
<keyword evidence="1" id="KW-0433">Leucine-rich repeat</keyword>
<dbReference type="InterPro" id="IPR003591">
    <property type="entry name" value="Leu-rich_rpt_typical-subtyp"/>
</dbReference>
<evidence type="ECO:0000313" key="5">
    <source>
        <dbReference type="EMBL" id="CAA7027825.1"/>
    </source>
</evidence>
<dbReference type="SUPFAM" id="SSF46785">
    <property type="entry name" value="Winged helix' DNA-binding domain"/>
    <property type="match status" value="1"/>
</dbReference>
<keyword evidence="3" id="KW-0611">Plant defense</keyword>
<dbReference type="InterPro" id="IPR002182">
    <property type="entry name" value="NB-ARC"/>
</dbReference>
<dbReference type="EMBL" id="CACVBM020001123">
    <property type="protein sequence ID" value="CAA7032551.1"/>
    <property type="molecule type" value="Genomic_DNA"/>
</dbReference>
<proteinExistence type="predicted"/>
<dbReference type="InterPro" id="IPR032675">
    <property type="entry name" value="LRR_dom_sf"/>
</dbReference>
<dbReference type="GO" id="GO:0043531">
    <property type="term" value="F:ADP binding"/>
    <property type="evidence" value="ECO:0007669"/>
    <property type="project" value="InterPro"/>
</dbReference>
<dbReference type="PROSITE" id="PS50104">
    <property type="entry name" value="TIR"/>
    <property type="match status" value="1"/>
</dbReference>
<evidence type="ECO:0000313" key="6">
    <source>
        <dbReference type="EMBL" id="CAA7032551.1"/>
    </source>
</evidence>
<keyword evidence="2" id="KW-0677">Repeat</keyword>
<organism evidence="5 7">
    <name type="scientific">Microthlaspi erraticum</name>
    <dbReference type="NCBI Taxonomy" id="1685480"/>
    <lineage>
        <taxon>Eukaryota</taxon>
        <taxon>Viridiplantae</taxon>
        <taxon>Streptophyta</taxon>
        <taxon>Embryophyta</taxon>
        <taxon>Tracheophyta</taxon>
        <taxon>Spermatophyta</taxon>
        <taxon>Magnoliopsida</taxon>
        <taxon>eudicotyledons</taxon>
        <taxon>Gunneridae</taxon>
        <taxon>Pentapetalae</taxon>
        <taxon>rosids</taxon>
        <taxon>malvids</taxon>
        <taxon>Brassicales</taxon>
        <taxon>Brassicaceae</taxon>
        <taxon>Coluteocarpeae</taxon>
        <taxon>Microthlaspi</taxon>
    </lineage>
</organism>
<dbReference type="InterPro" id="IPR058192">
    <property type="entry name" value="WHD_ROQ1-like"/>
</dbReference>